<proteinExistence type="predicted"/>
<protein>
    <submittedName>
        <fullName evidence="3">CPBP family intramembrane metalloprotease</fullName>
    </submittedName>
</protein>
<sequence>MDTERKEIIYALCIAGCMAFFYISGIPFKYINIPFLDLHADTIGLCLQALVVWFIGLCLTHVLCPHYQLYSHTHHAYYGLSIVFLFLIPFLSIYWGLRPLEGHPSGMKIFFEGIFYYVCVGLIEEFFCRGLILQSIQKIINNDVFAIGMTALIYGLLHIPGMMGQATIVVIMRTLWSIGLGIYFGSIYVKTQSLGYVSFIHMMADWAAIPFVFSELSYYPGQSAAIVFLTYLALGCYGLVIVSS</sequence>
<dbReference type="Pfam" id="PF02517">
    <property type="entry name" value="Rce1-like"/>
    <property type="match status" value="1"/>
</dbReference>
<dbReference type="Proteomes" id="UP000276568">
    <property type="component" value="Unassembled WGS sequence"/>
</dbReference>
<reference evidence="3 4" key="1">
    <citation type="submission" date="2018-11" db="EMBL/GenBank/DDBJ databases">
        <title>Clostridium sp. nov., a member of the family Erysipelotrichaceae isolated from pig faeces.</title>
        <authorList>
            <person name="Chang Y.-H."/>
        </authorList>
    </citation>
    <scope>NUCLEOTIDE SEQUENCE [LARGE SCALE GENOMIC DNA]</scope>
    <source>
        <strain evidence="3 4">YH-panp20</strain>
    </source>
</reference>
<organism evidence="3 4">
    <name type="scientific">Absicoccus porci</name>
    <dbReference type="NCBI Taxonomy" id="2486576"/>
    <lineage>
        <taxon>Bacteria</taxon>
        <taxon>Bacillati</taxon>
        <taxon>Bacillota</taxon>
        <taxon>Erysipelotrichia</taxon>
        <taxon>Erysipelotrichales</taxon>
        <taxon>Erysipelotrichaceae</taxon>
        <taxon>Absicoccus</taxon>
    </lineage>
</organism>
<keyword evidence="4" id="KW-1185">Reference proteome</keyword>
<dbReference type="InterPro" id="IPR003675">
    <property type="entry name" value="Rce1/LyrA-like_dom"/>
</dbReference>
<accession>A0A3N0I0L9</accession>
<dbReference type="OrthoDB" id="2233577at2"/>
<feature type="transmembrane region" description="Helical" evidence="1">
    <location>
        <begin position="163"/>
        <end position="184"/>
    </location>
</feature>
<dbReference type="GO" id="GO:0006508">
    <property type="term" value="P:proteolysis"/>
    <property type="evidence" value="ECO:0007669"/>
    <property type="project" value="UniProtKB-KW"/>
</dbReference>
<keyword evidence="3" id="KW-0482">Metalloprotease</keyword>
<evidence type="ECO:0000313" key="4">
    <source>
        <dbReference type="Proteomes" id="UP000276568"/>
    </source>
</evidence>
<feature type="transmembrane region" description="Helical" evidence="1">
    <location>
        <begin position="42"/>
        <end position="64"/>
    </location>
</feature>
<dbReference type="RefSeq" id="WP_128520488.1">
    <property type="nucleotide sequence ID" value="NZ_CAUWBR010000021.1"/>
</dbReference>
<dbReference type="GO" id="GO:0004175">
    <property type="term" value="F:endopeptidase activity"/>
    <property type="evidence" value="ECO:0007669"/>
    <property type="project" value="UniProtKB-ARBA"/>
</dbReference>
<gene>
    <name evidence="3" type="ORF">EDX97_07295</name>
</gene>
<feature type="transmembrane region" description="Helical" evidence="1">
    <location>
        <begin position="139"/>
        <end position="157"/>
    </location>
</feature>
<feature type="transmembrane region" description="Helical" evidence="1">
    <location>
        <begin position="9"/>
        <end position="30"/>
    </location>
</feature>
<keyword evidence="1" id="KW-1133">Transmembrane helix</keyword>
<feature type="transmembrane region" description="Helical" evidence="1">
    <location>
        <begin position="196"/>
        <end position="213"/>
    </location>
</feature>
<keyword evidence="3" id="KW-0645">Protease</keyword>
<keyword evidence="1" id="KW-0472">Membrane</keyword>
<dbReference type="GO" id="GO:0080120">
    <property type="term" value="P:CAAX-box protein maturation"/>
    <property type="evidence" value="ECO:0007669"/>
    <property type="project" value="UniProtKB-ARBA"/>
</dbReference>
<dbReference type="GO" id="GO:0008237">
    <property type="term" value="F:metallopeptidase activity"/>
    <property type="evidence" value="ECO:0007669"/>
    <property type="project" value="UniProtKB-KW"/>
</dbReference>
<feature type="transmembrane region" description="Helical" evidence="1">
    <location>
        <begin position="219"/>
        <end position="242"/>
    </location>
</feature>
<keyword evidence="1" id="KW-0812">Transmembrane</keyword>
<dbReference type="AlphaFoldDB" id="A0A3N0I0L9"/>
<keyword evidence="3" id="KW-0378">Hydrolase</keyword>
<feature type="transmembrane region" description="Helical" evidence="1">
    <location>
        <begin position="109"/>
        <end position="127"/>
    </location>
</feature>
<dbReference type="EMBL" id="RJQC01000002">
    <property type="protein sequence ID" value="RNM30579.1"/>
    <property type="molecule type" value="Genomic_DNA"/>
</dbReference>
<evidence type="ECO:0000313" key="3">
    <source>
        <dbReference type="EMBL" id="RNM30579.1"/>
    </source>
</evidence>
<feature type="transmembrane region" description="Helical" evidence="1">
    <location>
        <begin position="76"/>
        <end position="97"/>
    </location>
</feature>
<name>A0A3N0I0L9_9FIRM</name>
<feature type="domain" description="CAAX prenyl protease 2/Lysostaphin resistance protein A-like" evidence="2">
    <location>
        <begin position="110"/>
        <end position="206"/>
    </location>
</feature>
<evidence type="ECO:0000256" key="1">
    <source>
        <dbReference type="SAM" id="Phobius"/>
    </source>
</evidence>
<comment type="caution">
    <text evidence="3">The sequence shown here is derived from an EMBL/GenBank/DDBJ whole genome shotgun (WGS) entry which is preliminary data.</text>
</comment>
<evidence type="ECO:0000259" key="2">
    <source>
        <dbReference type="Pfam" id="PF02517"/>
    </source>
</evidence>